<organism evidence="1">
    <name type="scientific">Cupriavidus necator</name>
    <name type="common">Alcaligenes eutrophus</name>
    <name type="synonym">Ralstonia eutropha</name>
    <dbReference type="NCBI Taxonomy" id="106590"/>
    <lineage>
        <taxon>Bacteria</taxon>
        <taxon>Pseudomonadati</taxon>
        <taxon>Pseudomonadota</taxon>
        <taxon>Betaproteobacteria</taxon>
        <taxon>Burkholderiales</taxon>
        <taxon>Burkholderiaceae</taxon>
        <taxon>Cupriavidus</taxon>
    </lineage>
</organism>
<dbReference type="RefSeq" id="WP_340524068.1">
    <property type="nucleotide sequence ID" value="NZ_FMSH01000154.1"/>
</dbReference>
<evidence type="ECO:0008006" key="2">
    <source>
        <dbReference type="Google" id="ProtNLM"/>
    </source>
</evidence>
<reference evidence="1" key="1">
    <citation type="submission" date="2016-09" db="EMBL/GenBank/DDBJ databases">
        <authorList>
            <person name="Capua I."/>
            <person name="De Benedictis P."/>
            <person name="Joannis T."/>
            <person name="Lombin L.H."/>
            <person name="Cattoli G."/>
        </authorList>
    </citation>
    <scope>NUCLEOTIDE SEQUENCE</scope>
    <source>
        <strain evidence="1">B9</strain>
    </source>
</reference>
<accession>A0A1K0J8W3</accession>
<dbReference type="EMBL" id="FMSH01000154">
    <property type="protein sequence ID" value="SCU75522.1"/>
    <property type="molecule type" value="Genomic_DNA"/>
</dbReference>
<protein>
    <recommendedName>
        <fullName evidence="2">Phage tail protein</fullName>
    </recommendedName>
</protein>
<gene>
    <name evidence="1" type="ORF">CNECB9_2370096</name>
</gene>
<name>A0A1K0J8W3_CUPNE</name>
<evidence type="ECO:0000313" key="1">
    <source>
        <dbReference type="EMBL" id="SCU75522.1"/>
    </source>
</evidence>
<proteinExistence type="predicted"/>
<dbReference type="AlphaFoldDB" id="A0A1K0J8W3"/>
<sequence>MPMQGYSVGRDVTLVLQTPTGPLSIPKITNFTRKQDATVERVKRIDGITESLRFFDGWSGSLRAKRNGPDVDRYFAQREADYYAGLNELPAQIYETIAEPNGAISQFRYDGVMLTLDNAGDVAGDASIELSLTFTASRRIQVS</sequence>